<sequence length="297" mass="32343">MKKRGAFLGLLLVSACASVFAANNETSKSVTFPKCEGLDAAGIAASVKRDYQQNRVARWADDQKIVGQADPVAWVSLQDIQGKDDKWSVPLTVRGKSADIHYQGLGKLLVPGALGGLAGLLVANKSARKLLTKYGTNALLVGGGAVAGTVLWNKYKDKIRAAHQDEPQFGAQSTPLDERTERLILALVFAAKSDGHIDAKERAAIDQQLREAGVEEQGRVLIEQAIEQPLDPQRLATGVRNEEEALEIYFLSCAAIDIDHFMERSYLNALGDALKIPQDVRDGIERDLEQQKRTLAE</sequence>
<dbReference type="SUPFAM" id="SSF158682">
    <property type="entry name" value="TerB-like"/>
    <property type="match status" value="1"/>
</dbReference>
<dbReference type="InterPro" id="IPR038703">
    <property type="entry name" value="YebF/Cmi_sf"/>
</dbReference>
<dbReference type="AlphaFoldDB" id="A0A077ZIL9"/>
<dbReference type="NCBIfam" id="NF010224">
    <property type="entry name" value="PRK13680.1"/>
    <property type="match status" value="1"/>
</dbReference>
<keyword evidence="2" id="KW-0732">Signal</keyword>
<dbReference type="InterPro" id="IPR025603">
    <property type="entry name" value="YebF/ColM_immunity"/>
</dbReference>
<dbReference type="Proteomes" id="UP000030665">
    <property type="component" value="Unassembled WGS sequence"/>
</dbReference>
<proteinExistence type="predicted"/>
<keyword evidence="4" id="KW-1185">Reference proteome</keyword>
<gene>
    <name evidence="3" type="ORF">TTRE_0000859001</name>
</gene>
<reference evidence="3" key="1">
    <citation type="submission" date="2014-01" db="EMBL/GenBank/DDBJ databases">
        <authorList>
            <person name="Aslett M."/>
        </authorList>
    </citation>
    <scope>NUCLEOTIDE SEQUENCE</scope>
</reference>
<accession>A0A077ZIL9</accession>
<evidence type="ECO:0000313" key="3">
    <source>
        <dbReference type="EMBL" id="CDW60226.1"/>
    </source>
</evidence>
<feature type="signal peptide" evidence="2">
    <location>
        <begin position="1"/>
        <end position="21"/>
    </location>
</feature>
<feature type="chain" id="PRO_5005410431" evidence="2">
    <location>
        <begin position="22"/>
        <end position="297"/>
    </location>
</feature>
<dbReference type="CDD" id="cd07178">
    <property type="entry name" value="terB_like_YebE"/>
    <property type="match status" value="1"/>
</dbReference>
<dbReference type="EMBL" id="HG806959">
    <property type="protein sequence ID" value="CDW60226.1"/>
    <property type="molecule type" value="Genomic_DNA"/>
</dbReference>
<dbReference type="InterPro" id="IPR007486">
    <property type="entry name" value="YebE"/>
</dbReference>
<dbReference type="Pfam" id="PF13995">
    <property type="entry name" value="YebF"/>
    <property type="match status" value="1"/>
</dbReference>
<reference evidence="3" key="2">
    <citation type="submission" date="2014-03" db="EMBL/GenBank/DDBJ databases">
        <title>The whipworm genome and dual-species transcriptomics of an intimate host-pathogen interaction.</title>
        <authorList>
            <person name="Foth B.J."/>
            <person name="Tsai I.J."/>
            <person name="Reid A.J."/>
            <person name="Bancroft A.J."/>
            <person name="Nichol S."/>
            <person name="Tracey A."/>
            <person name="Holroyd N."/>
            <person name="Cotton J.A."/>
            <person name="Stanley E.J."/>
            <person name="Zarowiecki M."/>
            <person name="Liu J.Z."/>
            <person name="Huckvale T."/>
            <person name="Cooper P.J."/>
            <person name="Grencis R.K."/>
            <person name="Berriman M."/>
        </authorList>
    </citation>
    <scope>NUCLEOTIDE SEQUENCE [LARGE SCALE GENOMIC DNA]</scope>
</reference>
<dbReference type="Pfam" id="PF04391">
    <property type="entry name" value="DUF533"/>
    <property type="match status" value="1"/>
</dbReference>
<protein>
    <submittedName>
        <fullName evidence="3">YebF and DUF533 domain containing protein</fullName>
    </submittedName>
</protein>
<dbReference type="PROSITE" id="PS51257">
    <property type="entry name" value="PROKAR_LIPOPROTEIN"/>
    <property type="match status" value="1"/>
</dbReference>
<dbReference type="NCBIfam" id="NF041240">
    <property type="entry name" value="YebF_not_Cmi"/>
    <property type="match status" value="1"/>
</dbReference>
<name>A0A077ZIL9_TRITR</name>
<dbReference type="PROSITE" id="PS51979">
    <property type="entry name" value="YEBF_CMI"/>
    <property type="match status" value="1"/>
</dbReference>
<evidence type="ECO:0000256" key="1">
    <source>
        <dbReference type="ARBA" id="ARBA00023157"/>
    </source>
</evidence>
<dbReference type="Gene3D" id="3.10.450.300">
    <property type="entry name" value="YebF/Colicin-M immunity protein"/>
    <property type="match status" value="1"/>
</dbReference>
<dbReference type="InterPro" id="IPR029024">
    <property type="entry name" value="TerB-like"/>
</dbReference>
<organism evidence="3 4">
    <name type="scientific">Trichuris trichiura</name>
    <name type="common">Whipworm</name>
    <name type="synonym">Trichocephalus trichiurus</name>
    <dbReference type="NCBI Taxonomy" id="36087"/>
    <lineage>
        <taxon>Eukaryota</taxon>
        <taxon>Metazoa</taxon>
        <taxon>Ecdysozoa</taxon>
        <taxon>Nematoda</taxon>
        <taxon>Enoplea</taxon>
        <taxon>Dorylaimia</taxon>
        <taxon>Trichinellida</taxon>
        <taxon>Trichuridae</taxon>
        <taxon>Trichuris</taxon>
    </lineage>
</organism>
<dbReference type="Gene3D" id="1.10.3680.10">
    <property type="entry name" value="TerB-like"/>
    <property type="match status" value="1"/>
</dbReference>
<evidence type="ECO:0000256" key="2">
    <source>
        <dbReference type="SAM" id="SignalP"/>
    </source>
</evidence>
<evidence type="ECO:0000313" key="4">
    <source>
        <dbReference type="Proteomes" id="UP000030665"/>
    </source>
</evidence>
<dbReference type="OrthoDB" id="10258413at2759"/>
<keyword evidence="1" id="KW-1015">Disulfide bond</keyword>